<comment type="caution">
    <text evidence="2">The sequence shown here is derived from an EMBL/GenBank/DDBJ whole genome shotgun (WGS) entry which is preliminary data.</text>
</comment>
<keyword evidence="1" id="KW-1133">Transmembrane helix</keyword>
<gene>
    <name evidence="2" type="ORF">CLV44_12712</name>
</gene>
<keyword evidence="3" id="KW-1185">Reference proteome</keyword>
<protein>
    <submittedName>
        <fullName evidence="2">Uncharacterized protein</fullName>
    </submittedName>
</protein>
<accession>A0A2P8EL99</accession>
<evidence type="ECO:0000256" key="1">
    <source>
        <dbReference type="SAM" id="Phobius"/>
    </source>
</evidence>
<dbReference type="AlphaFoldDB" id="A0A2P8EL99"/>
<feature type="transmembrane region" description="Helical" evidence="1">
    <location>
        <begin position="30"/>
        <end position="49"/>
    </location>
</feature>
<keyword evidence="1" id="KW-0472">Membrane</keyword>
<evidence type="ECO:0000313" key="2">
    <source>
        <dbReference type="EMBL" id="PSL10250.1"/>
    </source>
</evidence>
<name>A0A2P8EL99_9GAMM</name>
<keyword evidence="1" id="KW-0812">Transmembrane</keyword>
<reference evidence="2 3" key="1">
    <citation type="submission" date="2018-03" db="EMBL/GenBank/DDBJ databases">
        <title>Genomic Encyclopedia of Archaeal and Bacterial Type Strains, Phase II (KMG-II): from individual species to whole genera.</title>
        <authorList>
            <person name="Goeker M."/>
        </authorList>
    </citation>
    <scope>NUCLEOTIDE SEQUENCE [LARGE SCALE GENOMIC DNA]</scope>
    <source>
        <strain evidence="2 3">DSM 17586</strain>
    </source>
</reference>
<feature type="transmembrane region" description="Helical" evidence="1">
    <location>
        <begin position="6"/>
        <end position="23"/>
    </location>
</feature>
<feature type="transmembrane region" description="Helical" evidence="1">
    <location>
        <begin position="61"/>
        <end position="80"/>
    </location>
</feature>
<dbReference type="Proteomes" id="UP000242133">
    <property type="component" value="Unassembled WGS sequence"/>
</dbReference>
<sequence>MTLYDIYIIASLVVVSQVLVYAYRHFLKTCYILLISISLGVSGFCLIVFEVPEYWTEHDLTGALIVSSILLSFHAFHEWLRKIKQN</sequence>
<dbReference type="EMBL" id="PYGI01000027">
    <property type="protein sequence ID" value="PSL10250.1"/>
    <property type="molecule type" value="Genomic_DNA"/>
</dbReference>
<proteinExistence type="predicted"/>
<evidence type="ECO:0000313" key="3">
    <source>
        <dbReference type="Proteomes" id="UP000242133"/>
    </source>
</evidence>
<dbReference type="RefSeq" id="WP_106593112.1">
    <property type="nucleotide sequence ID" value="NZ_PYGI01000027.1"/>
</dbReference>
<organism evidence="2 3">
    <name type="scientific">Marinobacterium halophilum</name>
    <dbReference type="NCBI Taxonomy" id="267374"/>
    <lineage>
        <taxon>Bacteria</taxon>
        <taxon>Pseudomonadati</taxon>
        <taxon>Pseudomonadota</taxon>
        <taxon>Gammaproteobacteria</taxon>
        <taxon>Oceanospirillales</taxon>
        <taxon>Oceanospirillaceae</taxon>
        <taxon>Marinobacterium</taxon>
    </lineage>
</organism>